<evidence type="ECO:0000259" key="3">
    <source>
        <dbReference type="PROSITE" id="PS50977"/>
    </source>
</evidence>
<dbReference type="GO" id="GO:0003677">
    <property type="term" value="F:DNA binding"/>
    <property type="evidence" value="ECO:0007669"/>
    <property type="project" value="UniProtKB-UniRule"/>
</dbReference>
<reference evidence="4 5" key="1">
    <citation type="submission" date="2018-10" db="EMBL/GenBank/DDBJ databases">
        <title>Sequencing the genomes of 1000 actinobacteria strains.</title>
        <authorList>
            <person name="Klenk H.-P."/>
        </authorList>
    </citation>
    <scope>NUCLEOTIDE SEQUENCE [LARGE SCALE GENOMIC DNA]</scope>
    <source>
        <strain evidence="4 5">DSM 17894</strain>
    </source>
</reference>
<proteinExistence type="predicted"/>
<dbReference type="Gene3D" id="1.10.357.10">
    <property type="entry name" value="Tetracycline Repressor, domain 2"/>
    <property type="match status" value="1"/>
</dbReference>
<evidence type="ECO:0000313" key="5">
    <source>
        <dbReference type="Proteomes" id="UP000280008"/>
    </source>
</evidence>
<dbReference type="AlphaFoldDB" id="A0A495IIA2"/>
<evidence type="ECO:0000313" key="4">
    <source>
        <dbReference type="EMBL" id="RKR75031.1"/>
    </source>
</evidence>
<dbReference type="EMBL" id="RBKS01000001">
    <property type="protein sequence ID" value="RKR75031.1"/>
    <property type="molecule type" value="Genomic_DNA"/>
</dbReference>
<organism evidence="4 5">
    <name type="scientific">Frondihabitans australicus</name>
    <dbReference type="NCBI Taxonomy" id="386892"/>
    <lineage>
        <taxon>Bacteria</taxon>
        <taxon>Bacillati</taxon>
        <taxon>Actinomycetota</taxon>
        <taxon>Actinomycetes</taxon>
        <taxon>Micrococcales</taxon>
        <taxon>Microbacteriaceae</taxon>
        <taxon>Frondihabitans</taxon>
    </lineage>
</organism>
<name>A0A495IIA2_9MICO</name>
<protein>
    <submittedName>
        <fullName evidence="4">TetR family transcriptional regulator</fullName>
    </submittedName>
</protein>
<evidence type="ECO:0000256" key="1">
    <source>
        <dbReference type="ARBA" id="ARBA00023125"/>
    </source>
</evidence>
<keyword evidence="1 2" id="KW-0238">DNA-binding</keyword>
<dbReference type="OrthoDB" id="5177743at2"/>
<dbReference type="InterPro" id="IPR009057">
    <property type="entry name" value="Homeodomain-like_sf"/>
</dbReference>
<dbReference type="SUPFAM" id="SSF46689">
    <property type="entry name" value="Homeodomain-like"/>
    <property type="match status" value="1"/>
</dbReference>
<dbReference type="RefSeq" id="WP_121369873.1">
    <property type="nucleotide sequence ID" value="NZ_RBKS01000001.1"/>
</dbReference>
<feature type="DNA-binding region" description="H-T-H motif" evidence="2">
    <location>
        <begin position="32"/>
        <end position="51"/>
    </location>
</feature>
<gene>
    <name evidence="4" type="ORF">C8E83_2166</name>
</gene>
<accession>A0A495IIA2</accession>
<comment type="caution">
    <text evidence="4">The sequence shown here is derived from an EMBL/GenBank/DDBJ whole genome shotgun (WGS) entry which is preliminary data.</text>
</comment>
<evidence type="ECO:0000256" key="2">
    <source>
        <dbReference type="PROSITE-ProRule" id="PRU00335"/>
    </source>
</evidence>
<dbReference type="Proteomes" id="UP000280008">
    <property type="component" value="Unassembled WGS sequence"/>
</dbReference>
<feature type="domain" description="HTH tetR-type" evidence="3">
    <location>
        <begin position="9"/>
        <end position="69"/>
    </location>
</feature>
<dbReference type="InterPro" id="IPR001647">
    <property type="entry name" value="HTH_TetR"/>
</dbReference>
<keyword evidence="5" id="KW-1185">Reference proteome</keyword>
<dbReference type="PROSITE" id="PS50977">
    <property type="entry name" value="HTH_TETR_2"/>
    <property type="match status" value="1"/>
</dbReference>
<sequence length="199" mass="21450">MESATTAPTDRREQLLESIVDHVLDHGIARLTLRGLASAVGSNNRMLLYYFGSLEDLVITALHRAEVRFPTMTTILVDVEAPGASILERLNGAWATIADPANRPFHRLFFEVFGLAGYGQERFRELLGVIGTEWADSVARAYVAEGVAQEQAEALAHETVALWRGLQATLLSTGDDALVSRAALPALAALAARVGAARV</sequence>